<protein>
    <submittedName>
        <fullName evidence="2">Phage terminase large subunit</fullName>
    </submittedName>
</protein>
<reference evidence="2 3" key="1">
    <citation type="submission" date="2019-07" db="EMBL/GenBank/DDBJ databases">
        <title>Whole genome shotgun sequence of Halomonas pacifica NBRC 102220.</title>
        <authorList>
            <person name="Hosoyama A."/>
            <person name="Uohara A."/>
            <person name="Ohji S."/>
            <person name="Ichikawa N."/>
        </authorList>
    </citation>
    <scope>NUCLEOTIDE SEQUENCE [LARGE SCALE GENOMIC DNA]</scope>
    <source>
        <strain evidence="2 3">NBRC 102220</strain>
    </source>
</reference>
<dbReference type="Proteomes" id="UP000321275">
    <property type="component" value="Unassembled WGS sequence"/>
</dbReference>
<evidence type="ECO:0000313" key="3">
    <source>
        <dbReference type="Proteomes" id="UP000321275"/>
    </source>
</evidence>
<gene>
    <name evidence="2" type="ORF">HPA02_08280</name>
</gene>
<proteinExistence type="predicted"/>
<evidence type="ECO:0000256" key="1">
    <source>
        <dbReference type="SAM" id="MobiDB-lite"/>
    </source>
</evidence>
<organism evidence="2 3">
    <name type="scientific">Bisbaumannia pacifica</name>
    <dbReference type="NCBI Taxonomy" id="77098"/>
    <lineage>
        <taxon>Bacteria</taxon>
        <taxon>Pseudomonadati</taxon>
        <taxon>Pseudomonadota</taxon>
        <taxon>Gammaproteobacteria</taxon>
        <taxon>Oceanospirillales</taxon>
        <taxon>Halomonadaceae</taxon>
        <taxon>Bisbaumannia</taxon>
    </lineage>
</organism>
<evidence type="ECO:0000313" key="2">
    <source>
        <dbReference type="EMBL" id="GEK46545.1"/>
    </source>
</evidence>
<dbReference type="InterPro" id="IPR027417">
    <property type="entry name" value="P-loop_NTPase"/>
</dbReference>
<accession>A0A510X7V7</accession>
<dbReference type="RefSeq" id="WP_244945853.1">
    <property type="nucleotide sequence ID" value="NZ_BJUK01000007.1"/>
</dbReference>
<name>A0A510X7V7_9GAMM</name>
<comment type="caution">
    <text evidence="2">The sequence shown here is derived from an EMBL/GenBank/DDBJ whole genome shotgun (WGS) entry which is preliminary data.</text>
</comment>
<dbReference type="EMBL" id="BJUK01000007">
    <property type="protein sequence ID" value="GEK46545.1"/>
    <property type="molecule type" value="Genomic_DNA"/>
</dbReference>
<keyword evidence="3" id="KW-1185">Reference proteome</keyword>
<dbReference type="Gene3D" id="3.30.420.280">
    <property type="match status" value="1"/>
</dbReference>
<dbReference type="Gene3D" id="3.40.50.300">
    <property type="entry name" value="P-loop containing nucleotide triphosphate hydrolases"/>
    <property type="match status" value="1"/>
</dbReference>
<sequence length="536" mass="61220">MARSDRVREVKRAEAYLRAHAKGRLIEKADLIEALGLKWFRLNSLYKIKDKNGRVRRFRPNRAQRQRYLDGHVRDIILKARQLGFTTFEMIDALDDCLFRDNFAAGCICHKLDDATDIFRNKISFAYQNIESAWRSIFKMLGIRIPKPVSDKSGSGAYVFDNGSSIKVSTSYRGGTLQRLHVSEFGKICRQYPHKAQEIVTGAFEAVGLGNQITLESTAEGREGYFFDYCEAARHLQELGRDPTEMDFQFHFFPWWQEPAYTLDPAGVVVPPRLLEYFEELEHKHGIPTSAGQQAWYAKKAEVLQDDMQREYPSIPEEAFAQSVEGAYYASQMRFLRKHKRITAEVQVNPSLPVYTGWDLGMNDTMAIWFAQIVGREVHLVDYLEGEGEGIEYYADMLNKKGYRYGGHFGPHDLAVRELGTGKSRADVARGFGIKFEIVPRISNHAEGVQAVRNFLPSCWIAEEECHDGILCIDNFRKEWDDKRGVYKDTPRHDWASHGAKALETLARASLFEVHQRGSMPASTGGRRRGGWAAHT</sequence>
<dbReference type="AlphaFoldDB" id="A0A510X7V7"/>
<feature type="region of interest" description="Disordered" evidence="1">
    <location>
        <begin position="517"/>
        <end position="536"/>
    </location>
</feature>